<keyword evidence="1 6" id="KW-0479">Metal-binding</keyword>
<organism evidence="7 8">
    <name type="scientific">SAR324 cluster bacterium</name>
    <dbReference type="NCBI Taxonomy" id="2024889"/>
    <lineage>
        <taxon>Bacteria</taxon>
        <taxon>Deltaproteobacteria</taxon>
        <taxon>SAR324 cluster</taxon>
    </lineage>
</organism>
<dbReference type="Proteomes" id="UP000286801">
    <property type="component" value="Unassembled WGS sequence"/>
</dbReference>
<protein>
    <recommendedName>
        <fullName evidence="6">Pseudouridine-5'-phosphate glycosidase</fullName>
        <shortName evidence="6">PsiMP glycosidase</shortName>
        <ecNumber evidence="6">4.2.1.70</ecNumber>
    </recommendedName>
</protein>
<comment type="catalytic activity">
    <reaction evidence="6">
        <text>D-ribose 5-phosphate + uracil = psi-UMP + H2O</text>
        <dbReference type="Rhea" id="RHEA:18337"/>
        <dbReference type="ChEBI" id="CHEBI:15377"/>
        <dbReference type="ChEBI" id="CHEBI:17568"/>
        <dbReference type="ChEBI" id="CHEBI:58380"/>
        <dbReference type="ChEBI" id="CHEBI:78346"/>
        <dbReference type="EC" id="4.2.1.70"/>
    </reaction>
</comment>
<dbReference type="EC" id="4.2.1.70" evidence="6"/>
<evidence type="ECO:0000256" key="4">
    <source>
        <dbReference type="ARBA" id="ARBA00023239"/>
    </source>
</evidence>
<comment type="function">
    <text evidence="6">Catalyzes the reversible cleavage of pseudouridine 5'-phosphate (PsiMP) to ribose 5-phosphate and uracil. Functions biologically in the cleavage direction, as part of a pseudouridine degradation pathway.</text>
</comment>
<dbReference type="GO" id="GO:0004730">
    <property type="term" value="F:pseudouridylate synthase activity"/>
    <property type="evidence" value="ECO:0007669"/>
    <property type="project" value="UniProtKB-UniRule"/>
</dbReference>
<gene>
    <name evidence="6" type="primary">psuG</name>
    <name evidence="7" type="ORF">DSY97_08460</name>
</gene>
<dbReference type="GO" id="GO:0016798">
    <property type="term" value="F:hydrolase activity, acting on glycosyl bonds"/>
    <property type="evidence" value="ECO:0007669"/>
    <property type="project" value="UniProtKB-KW"/>
</dbReference>
<dbReference type="AlphaFoldDB" id="A0A432G3Y4"/>
<sequence>MEKNKTAQWVDISKEVQDALKTDKAVVALESTIISHGMPYPQNLETALAVENIIRNEGAFPATIAVSGGRIKIGLSRQELQQFAQNSDPVKVSRRDLPVVLSQKLSGGTTVAATMICAQIAGIPVFVTGGIGGVHRENEKTMDVSADLMELAHTNVAVVCAGIKSILDIPRTLEYLETHGVPVIGYQTAEFPSFYTPSSGSMVQTRIDTPEDIARCMKIKWDLGLAGGLVIGNPVPPKDAMDESLIERAITEALKEATEKEIEGKEVTPYLLERINQLTHGESLKSNIALVRNNASLGAKIALAYKALL</sequence>
<evidence type="ECO:0000256" key="5">
    <source>
        <dbReference type="ARBA" id="ARBA00023295"/>
    </source>
</evidence>
<keyword evidence="2 6" id="KW-0378">Hydrolase</keyword>
<feature type="binding site" evidence="6">
    <location>
        <begin position="145"/>
        <end position="147"/>
    </location>
    <ligand>
        <name>substrate</name>
    </ligand>
</feature>
<dbReference type="HAMAP" id="MF_01876">
    <property type="entry name" value="PsiMP_glycosidase"/>
    <property type="match status" value="1"/>
</dbReference>
<dbReference type="PANTHER" id="PTHR42909:SF1">
    <property type="entry name" value="CARBOHYDRATE KINASE PFKB DOMAIN-CONTAINING PROTEIN"/>
    <property type="match status" value="1"/>
</dbReference>
<comment type="caution">
    <text evidence="7">The sequence shown here is derived from an EMBL/GenBank/DDBJ whole genome shotgun (WGS) entry which is preliminary data.</text>
</comment>
<evidence type="ECO:0000256" key="1">
    <source>
        <dbReference type="ARBA" id="ARBA00022723"/>
    </source>
</evidence>
<evidence type="ECO:0000313" key="8">
    <source>
        <dbReference type="Proteomes" id="UP000286801"/>
    </source>
</evidence>
<dbReference type="EMBL" id="QNZL01000226">
    <property type="protein sequence ID" value="RTZ78090.1"/>
    <property type="molecule type" value="Genomic_DNA"/>
</dbReference>
<dbReference type="GO" id="GO:0046113">
    <property type="term" value="P:nucleobase catabolic process"/>
    <property type="evidence" value="ECO:0007669"/>
    <property type="project" value="UniProtKB-UniRule"/>
</dbReference>
<reference evidence="7 8" key="1">
    <citation type="submission" date="2018-06" db="EMBL/GenBank/DDBJ databases">
        <title>Combined omics and stable isotope probing to characterize newly discovered Mariana Back-Arc vent microbial communities.</title>
        <authorList>
            <person name="Trembath-Reichert E."/>
            <person name="Huber J.A."/>
        </authorList>
    </citation>
    <scope>NUCLEOTIDE SEQUENCE [LARGE SCALE GENOMIC DNA]</scope>
    <source>
        <strain evidence="7">MAG 63_1</strain>
    </source>
</reference>
<name>A0A432G3Y4_9DELT</name>
<feature type="binding site" evidence="6">
    <location>
        <position position="91"/>
    </location>
    <ligand>
        <name>substrate</name>
    </ligand>
</feature>
<dbReference type="PANTHER" id="PTHR42909">
    <property type="entry name" value="ZGC:136858"/>
    <property type="match status" value="1"/>
</dbReference>
<dbReference type="GO" id="GO:0046872">
    <property type="term" value="F:metal ion binding"/>
    <property type="evidence" value="ECO:0007669"/>
    <property type="project" value="UniProtKB-KW"/>
</dbReference>
<evidence type="ECO:0000256" key="2">
    <source>
        <dbReference type="ARBA" id="ARBA00022801"/>
    </source>
</evidence>
<dbReference type="SUPFAM" id="SSF110581">
    <property type="entry name" value="Indigoidine synthase A-like"/>
    <property type="match status" value="1"/>
</dbReference>
<dbReference type="InterPro" id="IPR007342">
    <property type="entry name" value="PsuG"/>
</dbReference>
<feature type="binding site" evidence="6">
    <location>
        <position position="143"/>
    </location>
    <ligand>
        <name>Mn(2+)</name>
        <dbReference type="ChEBI" id="CHEBI:29035"/>
    </ligand>
</feature>
<dbReference type="Gene3D" id="3.40.1790.10">
    <property type="entry name" value="Indigoidine synthase domain"/>
    <property type="match status" value="1"/>
</dbReference>
<feature type="binding site" evidence="6">
    <location>
        <position position="111"/>
    </location>
    <ligand>
        <name>substrate</name>
    </ligand>
</feature>
<keyword evidence="5 6" id="KW-0326">Glycosidase</keyword>
<comment type="subunit">
    <text evidence="6">Homotrimer.</text>
</comment>
<dbReference type="InterPro" id="IPR022830">
    <property type="entry name" value="Indigdn_synthA-like"/>
</dbReference>
<feature type="active site" description="Nucleophile" evidence="6">
    <location>
        <position position="164"/>
    </location>
</feature>
<feature type="active site" description="Proton donor" evidence="6">
    <location>
        <position position="30"/>
    </location>
</feature>
<dbReference type="GO" id="GO:0005737">
    <property type="term" value="C:cytoplasm"/>
    <property type="evidence" value="ECO:0007669"/>
    <property type="project" value="TreeGrafter"/>
</dbReference>
<keyword evidence="4 6" id="KW-0456">Lyase</keyword>
<dbReference type="Pfam" id="PF04227">
    <property type="entry name" value="Indigoidine_A"/>
    <property type="match status" value="1"/>
</dbReference>
<keyword evidence="3 6" id="KW-0464">Manganese</keyword>
<proteinExistence type="inferred from homology"/>
<evidence type="ECO:0000256" key="3">
    <source>
        <dbReference type="ARBA" id="ARBA00023211"/>
    </source>
</evidence>
<comment type="cofactor">
    <cofactor evidence="6">
        <name>Mn(2+)</name>
        <dbReference type="ChEBI" id="CHEBI:29035"/>
    </cofactor>
    <text evidence="6">Binds 1 Mn(2+) ion per subunit.</text>
</comment>
<evidence type="ECO:0000256" key="6">
    <source>
        <dbReference type="HAMAP-Rule" id="MF_01876"/>
    </source>
</evidence>
<accession>A0A432G3Y4</accession>
<comment type="similarity">
    <text evidence="6">Belongs to the pseudouridine-5'-phosphate glycosidase family.</text>
</comment>
<evidence type="ECO:0000313" key="7">
    <source>
        <dbReference type="EMBL" id="RTZ78090.1"/>
    </source>
</evidence>